<feature type="compositionally biased region" description="Low complexity" evidence="1">
    <location>
        <begin position="711"/>
        <end position="724"/>
    </location>
</feature>
<feature type="compositionally biased region" description="Acidic residues" evidence="1">
    <location>
        <begin position="519"/>
        <end position="544"/>
    </location>
</feature>
<feature type="compositionally biased region" description="Basic and acidic residues" evidence="1">
    <location>
        <begin position="651"/>
        <end position="660"/>
    </location>
</feature>
<feature type="compositionally biased region" description="Gly residues" evidence="1">
    <location>
        <begin position="631"/>
        <end position="645"/>
    </location>
</feature>
<feature type="compositionally biased region" description="Low complexity" evidence="1">
    <location>
        <begin position="48"/>
        <end position="58"/>
    </location>
</feature>
<evidence type="ECO:0000313" key="3">
    <source>
        <dbReference type="Proteomes" id="UP000612055"/>
    </source>
</evidence>
<feature type="compositionally biased region" description="Gly residues" evidence="1">
    <location>
        <begin position="382"/>
        <end position="396"/>
    </location>
</feature>
<feature type="compositionally biased region" description="Basic and acidic residues" evidence="1">
    <location>
        <begin position="355"/>
        <end position="374"/>
    </location>
</feature>
<feature type="compositionally biased region" description="Gly residues" evidence="1">
    <location>
        <begin position="775"/>
        <end position="790"/>
    </location>
</feature>
<evidence type="ECO:0000256" key="1">
    <source>
        <dbReference type="SAM" id="MobiDB-lite"/>
    </source>
</evidence>
<feature type="compositionally biased region" description="Low complexity" evidence="1">
    <location>
        <begin position="483"/>
        <end position="495"/>
    </location>
</feature>
<feature type="compositionally biased region" description="Low complexity" evidence="1">
    <location>
        <begin position="507"/>
        <end position="518"/>
    </location>
</feature>
<feature type="compositionally biased region" description="Basic residues" evidence="1">
    <location>
        <begin position="605"/>
        <end position="616"/>
    </location>
</feature>
<feature type="compositionally biased region" description="Polar residues" evidence="1">
    <location>
        <begin position="411"/>
        <end position="424"/>
    </location>
</feature>
<evidence type="ECO:0000313" key="2">
    <source>
        <dbReference type="EMBL" id="KAG2499652.1"/>
    </source>
</evidence>
<feature type="compositionally biased region" description="Polar residues" evidence="1">
    <location>
        <begin position="691"/>
        <end position="703"/>
    </location>
</feature>
<keyword evidence="3" id="KW-1185">Reference proteome</keyword>
<dbReference type="EMBL" id="JAEHOE010000006">
    <property type="protein sequence ID" value="KAG2499652.1"/>
    <property type="molecule type" value="Genomic_DNA"/>
</dbReference>
<feature type="compositionally biased region" description="Low complexity" evidence="1">
    <location>
        <begin position="159"/>
        <end position="169"/>
    </location>
</feature>
<proteinExistence type="predicted"/>
<feature type="compositionally biased region" description="Basic and acidic residues" evidence="1">
    <location>
        <begin position="678"/>
        <end position="687"/>
    </location>
</feature>
<feature type="compositionally biased region" description="Low complexity" evidence="1">
    <location>
        <begin position="233"/>
        <end position="245"/>
    </location>
</feature>
<feature type="region of interest" description="Disordered" evidence="1">
    <location>
        <begin position="678"/>
        <end position="725"/>
    </location>
</feature>
<accession>A0A835YB34</accession>
<organism evidence="2 3">
    <name type="scientific">Edaphochlamys debaryana</name>
    <dbReference type="NCBI Taxonomy" id="47281"/>
    <lineage>
        <taxon>Eukaryota</taxon>
        <taxon>Viridiplantae</taxon>
        <taxon>Chlorophyta</taxon>
        <taxon>core chlorophytes</taxon>
        <taxon>Chlorophyceae</taxon>
        <taxon>CS clade</taxon>
        <taxon>Chlamydomonadales</taxon>
        <taxon>Chlamydomonadales incertae sedis</taxon>
        <taxon>Edaphochlamys</taxon>
    </lineage>
</organism>
<dbReference type="Proteomes" id="UP000612055">
    <property type="component" value="Unassembled WGS sequence"/>
</dbReference>
<feature type="region of interest" description="Disordered" evidence="1">
    <location>
        <begin position="775"/>
        <end position="831"/>
    </location>
</feature>
<feature type="compositionally biased region" description="Basic residues" evidence="1">
    <location>
        <begin position="288"/>
        <end position="299"/>
    </location>
</feature>
<dbReference type="AlphaFoldDB" id="A0A835YB34"/>
<feature type="compositionally biased region" description="Basic residues" evidence="1">
    <location>
        <begin position="553"/>
        <end position="564"/>
    </location>
</feature>
<protein>
    <submittedName>
        <fullName evidence="2">Uncharacterized protein</fullName>
    </submittedName>
</protein>
<sequence length="845" mass="86217">MALRGCFGFCAGVAQDSRHESVAKPSHKPGQSGSPYKDCAEHGGGAAPPGADPVLAGAPREKSLLQHILEQQAALAQLKHTGDDSRSHSHGGHSPLHKPGLGGEHCGLPALRHASTSQSHGGWMGGSDSGLRTPRSPLAGAEGGSFTAARREASDTQVGGLSRGPPSGSLHRRGSARGVVAPEAPHPSPLSPRACARLASAPGLGPDDATRAGGAGSGAGSRISSLLGGGSEPGASSSSHGPPSRGHNRSLQASFSLRHNRVMPAELPGPPPEPEAISDLEDAGRAFRGTRPKKHHRHKHDDGFGDDSSARDHSPDRAGYQGPYSDSHAQLDLSAEPDSAAVGRRPARHIVGALQEREQEDARRRKRQAQERARLAAANAGTGAGAGAGPSGGVGAGADAAAGRGGPRTWKSFTAYQATQRQRWQGQEAGLGPGEEEAGEQLADGARRVVSFSQEPRPSDRPKAPGGAPAGTEDPVQCWGWNAGEQEAEAGPGEAAAHRYGADDDAASSSESSSGGSDVDLEDDDDTDEERDGQEEDEEAEEELGGSGEDGHRHKGSRRRHGSRGRALSRSNLIGHGRSRSAGPRFELRRSASQDLDAMEEAARERRRRRARRALKRAAAASAAAAAAAAGGRGGAGAGTDGAGWGRSRRRSNDQDHDLDLEQEDEQLLLASRRASERFQATRELKPSRSILKNSVNRRSAASSPEDPARRGPAPAPTAGDGPAMLVLPASEMPAAGGAEVCSAPVGATASAHDAGARAPGPAAAAAATEIGRGGGDFGGGGGETGGGGLDLPVGVAGPVGGSAPVLLASRRSGSFRDGSTPPPPVRSFSPAKNVSFRIIVGSDG</sequence>
<name>A0A835YB34_9CHLO</name>
<feature type="compositionally biased region" description="Basic and acidic residues" evidence="1">
    <location>
        <begin position="300"/>
        <end position="316"/>
    </location>
</feature>
<gene>
    <name evidence="2" type="ORF">HYH03_002590</name>
</gene>
<reference evidence="2" key="1">
    <citation type="journal article" date="2020" name="bioRxiv">
        <title>Comparative genomics of Chlamydomonas.</title>
        <authorList>
            <person name="Craig R.J."/>
            <person name="Hasan A.R."/>
            <person name="Ness R.W."/>
            <person name="Keightley P.D."/>
        </authorList>
    </citation>
    <scope>NUCLEOTIDE SEQUENCE</scope>
    <source>
        <strain evidence="2">CCAP 11/70</strain>
    </source>
</reference>
<feature type="region of interest" description="Disordered" evidence="1">
    <location>
        <begin position="17"/>
        <end position="665"/>
    </location>
</feature>
<feature type="compositionally biased region" description="Low complexity" evidence="1">
    <location>
        <begin position="617"/>
        <end position="630"/>
    </location>
</feature>
<comment type="caution">
    <text evidence="2">The sequence shown here is derived from an EMBL/GenBank/DDBJ whole genome shotgun (WGS) entry which is preliminary data.</text>
</comment>